<dbReference type="InterPro" id="IPR049012">
    <property type="entry name" value="Mutator_transp_dom"/>
</dbReference>
<proteinExistence type="predicted"/>
<feature type="domain" description="Mutator-like transposase" evidence="1">
    <location>
        <begin position="6"/>
        <end position="138"/>
    </location>
</feature>
<name>A0A4Y2RPW9_ARAVE</name>
<gene>
    <name evidence="2" type="ORF">AVEN_39912_1</name>
</gene>
<keyword evidence="3" id="KW-1185">Reference proteome</keyword>
<dbReference type="AlphaFoldDB" id="A0A4Y2RPW9"/>
<evidence type="ECO:0000313" key="3">
    <source>
        <dbReference type="Proteomes" id="UP000499080"/>
    </source>
</evidence>
<dbReference type="EMBL" id="BGPR01146528">
    <property type="protein sequence ID" value="GBN77701.1"/>
    <property type="molecule type" value="Genomic_DNA"/>
</dbReference>
<sequence>MMLRVYRSLLGVGIVVDILTGYVVDFEIMSKVCRFCSNAANELGKESAEFNIWYEGHRNECGINHTGSSGSMELKAAEILWKRSTSLGFRYTTVLSDGDSKTYQHLSELKVYGDNVKMAKEECVNHASKRLGTALRNSVKEWRARGVTLGGKNMEASVITQ</sequence>
<comment type="caution">
    <text evidence="2">The sequence shown here is derived from an EMBL/GenBank/DDBJ whole genome shotgun (WGS) entry which is preliminary data.</text>
</comment>
<protein>
    <recommendedName>
        <fullName evidence="1">Mutator-like transposase domain-containing protein</fullName>
    </recommendedName>
</protein>
<dbReference type="OrthoDB" id="6504945at2759"/>
<dbReference type="Pfam" id="PF20700">
    <property type="entry name" value="Mutator"/>
    <property type="match status" value="1"/>
</dbReference>
<organism evidence="2 3">
    <name type="scientific">Araneus ventricosus</name>
    <name type="common">Orbweaver spider</name>
    <name type="synonym">Epeira ventricosa</name>
    <dbReference type="NCBI Taxonomy" id="182803"/>
    <lineage>
        <taxon>Eukaryota</taxon>
        <taxon>Metazoa</taxon>
        <taxon>Ecdysozoa</taxon>
        <taxon>Arthropoda</taxon>
        <taxon>Chelicerata</taxon>
        <taxon>Arachnida</taxon>
        <taxon>Araneae</taxon>
        <taxon>Araneomorphae</taxon>
        <taxon>Entelegynae</taxon>
        <taxon>Araneoidea</taxon>
        <taxon>Araneidae</taxon>
        <taxon>Araneus</taxon>
    </lineage>
</organism>
<accession>A0A4Y2RPW9</accession>
<reference evidence="2 3" key="1">
    <citation type="journal article" date="2019" name="Sci. Rep.">
        <title>Orb-weaving spider Araneus ventricosus genome elucidates the spidroin gene catalogue.</title>
        <authorList>
            <person name="Kono N."/>
            <person name="Nakamura H."/>
            <person name="Ohtoshi R."/>
            <person name="Moran D.A.P."/>
            <person name="Shinohara A."/>
            <person name="Yoshida Y."/>
            <person name="Fujiwara M."/>
            <person name="Mori M."/>
            <person name="Tomita M."/>
            <person name="Arakawa K."/>
        </authorList>
    </citation>
    <scope>NUCLEOTIDE SEQUENCE [LARGE SCALE GENOMIC DNA]</scope>
</reference>
<evidence type="ECO:0000313" key="2">
    <source>
        <dbReference type="EMBL" id="GBN77701.1"/>
    </source>
</evidence>
<dbReference type="Proteomes" id="UP000499080">
    <property type="component" value="Unassembled WGS sequence"/>
</dbReference>
<evidence type="ECO:0000259" key="1">
    <source>
        <dbReference type="Pfam" id="PF20700"/>
    </source>
</evidence>